<evidence type="ECO:0000256" key="1">
    <source>
        <dbReference type="SAM" id="MobiDB-lite"/>
    </source>
</evidence>
<dbReference type="NCBIfam" id="TIGR01643">
    <property type="entry name" value="YD_repeat_2x"/>
    <property type="match status" value="1"/>
</dbReference>
<protein>
    <recommendedName>
        <fullName evidence="6">YD repeat-containing protein</fullName>
    </recommendedName>
</protein>
<dbReference type="EMBL" id="JAAXCZ010000023">
    <property type="protein sequence ID" value="MBC2385058.1"/>
    <property type="molecule type" value="Genomic_DNA"/>
</dbReference>
<feature type="region of interest" description="Disordered" evidence="1">
    <location>
        <begin position="89"/>
        <end position="114"/>
    </location>
</feature>
<name>A0A7X1AQQ1_9PSED</name>
<dbReference type="RefSeq" id="WP_185710524.1">
    <property type="nucleotide sequence ID" value="NZ_JAAXCY010000010.1"/>
</dbReference>
<evidence type="ECO:0000313" key="2">
    <source>
        <dbReference type="EMBL" id="MBC2385058.1"/>
    </source>
</evidence>
<sequence length="114" mass="12785">MTQKHSENGLTDYRLTRQDLDSSGRIYDYNPLDDVTGIHHVPAPRGEPDLDGKDSAEVHTPLAYHFERDALDRLIRKRTDDGVTEYAYDNADNGSTIPTMPKANSSVAGRDLLR</sequence>
<comment type="caution">
    <text evidence="3">The sequence shown here is derived from an EMBL/GenBank/DDBJ whole genome shotgun (WGS) entry which is preliminary data.</text>
</comment>
<evidence type="ECO:0000313" key="5">
    <source>
        <dbReference type="Proteomes" id="UP000534677"/>
    </source>
</evidence>
<gene>
    <name evidence="2" type="ORF">HF209_29320</name>
    <name evidence="3" type="ORF">HF257_23445</name>
</gene>
<dbReference type="InterPro" id="IPR006530">
    <property type="entry name" value="YD"/>
</dbReference>
<proteinExistence type="predicted"/>
<evidence type="ECO:0008006" key="6">
    <source>
        <dbReference type="Google" id="ProtNLM"/>
    </source>
</evidence>
<dbReference type="Proteomes" id="UP000520513">
    <property type="component" value="Unassembled WGS sequence"/>
</dbReference>
<accession>A0A7X1AQQ1</accession>
<evidence type="ECO:0000313" key="4">
    <source>
        <dbReference type="Proteomes" id="UP000520513"/>
    </source>
</evidence>
<dbReference type="Proteomes" id="UP000534677">
    <property type="component" value="Unassembled WGS sequence"/>
</dbReference>
<reference evidence="4 5" key="1">
    <citation type="submission" date="2020-04" db="EMBL/GenBank/DDBJ databases">
        <title>Pseudomonas crami sp. nov., a novel proteolytic bacterial species isolated from cream.</title>
        <authorList>
            <person name="Hofmann K."/>
            <person name="Woller A."/>
            <person name="Huptas C."/>
            <person name="Wenning M."/>
            <person name="Scherer S."/>
            <person name="Doll E.V."/>
        </authorList>
    </citation>
    <scope>NUCLEOTIDE SEQUENCE [LARGE SCALE GENOMIC DNA]</scope>
    <source>
        <strain evidence="2 5">WS 5096</strain>
        <strain evidence="3 4">WS 5106</strain>
    </source>
</reference>
<dbReference type="EMBL" id="JAAXCY010000010">
    <property type="protein sequence ID" value="MBC2408974.1"/>
    <property type="molecule type" value="Genomic_DNA"/>
</dbReference>
<feature type="compositionally biased region" description="Polar residues" evidence="1">
    <location>
        <begin position="92"/>
        <end position="107"/>
    </location>
</feature>
<keyword evidence="5" id="KW-1185">Reference proteome</keyword>
<evidence type="ECO:0000313" key="3">
    <source>
        <dbReference type="EMBL" id="MBC2408974.1"/>
    </source>
</evidence>
<organism evidence="3 4">
    <name type="scientific">Pseudomonas cremoris</name>
    <dbReference type="NCBI Taxonomy" id="2724178"/>
    <lineage>
        <taxon>Bacteria</taxon>
        <taxon>Pseudomonadati</taxon>
        <taxon>Pseudomonadota</taxon>
        <taxon>Gammaproteobacteria</taxon>
        <taxon>Pseudomonadales</taxon>
        <taxon>Pseudomonadaceae</taxon>
        <taxon>Pseudomonas</taxon>
    </lineage>
</organism>
<dbReference type="AlphaFoldDB" id="A0A7X1AQQ1"/>